<feature type="active site" description="Proton acceptor" evidence="3">
    <location>
        <position position="174"/>
    </location>
</feature>
<dbReference type="InterPro" id="IPR050134">
    <property type="entry name" value="NAD-dep_sirtuin_deacylases"/>
</dbReference>
<feature type="domain" description="Deacetylase sirtuin-type" evidence="4">
    <location>
        <begin position="50"/>
        <end position="346"/>
    </location>
</feature>
<dbReference type="GO" id="GO:0070403">
    <property type="term" value="F:NAD+ binding"/>
    <property type="evidence" value="ECO:0007669"/>
    <property type="project" value="InterPro"/>
</dbReference>
<feature type="binding site" evidence="3">
    <location>
        <position position="185"/>
    </location>
    <ligand>
        <name>Zn(2+)</name>
        <dbReference type="ChEBI" id="CHEBI:29105"/>
    </ligand>
</feature>
<sequence length="347" mass="37932">MRLTGWIGGCALFSTAKALKNPAASSYMKTTSKLLRPSHPRPSPPVNLDGLALNQNLAIIREWLNRLETPPVLLTGAGVSVDSGIPDYRGSNGSYYKDHTPITHDQYIHSSGDWRKRYWSRSLVGYDRFAKAEPNEGHVAMARLKELGVIGMTITQNVDGLHQKAGMDDVINLHGSGHDMICLSCRDRTSRYKYHDVLKAENVELWGELERVVEGEGNEGSEAEIRPDGDADLQSVDVSGMNLPACGSCGEGVLKPDVVFFGANVDKEVVEACYEACDKADGMIVAGSSLTVYSSFRFVKHMLQGGKKVLVLNVGPTRSDGLEGVTKLELATTQIFKSLVEEFEKDL</sequence>
<evidence type="ECO:0000256" key="1">
    <source>
        <dbReference type="ARBA" id="ARBA00022679"/>
    </source>
</evidence>
<dbReference type="AlphaFoldDB" id="A0A9W7GF67"/>
<dbReference type="Gene3D" id="3.40.50.1220">
    <property type="entry name" value="TPP-binding domain"/>
    <property type="match status" value="1"/>
</dbReference>
<reference evidence="6" key="1">
    <citation type="journal article" date="2023" name="Commun. Biol.">
        <title>Genome analysis of Parmales, the sister group of diatoms, reveals the evolutionary specialization of diatoms from phago-mixotrophs to photoautotrophs.</title>
        <authorList>
            <person name="Ban H."/>
            <person name="Sato S."/>
            <person name="Yoshikawa S."/>
            <person name="Yamada K."/>
            <person name="Nakamura Y."/>
            <person name="Ichinomiya M."/>
            <person name="Sato N."/>
            <person name="Blanc-Mathieu R."/>
            <person name="Endo H."/>
            <person name="Kuwata A."/>
            <person name="Ogata H."/>
        </authorList>
    </citation>
    <scope>NUCLEOTIDE SEQUENCE [LARGE SCALE GENOMIC DNA]</scope>
</reference>
<dbReference type="PROSITE" id="PS50305">
    <property type="entry name" value="SIRTUIN"/>
    <property type="match status" value="1"/>
</dbReference>
<dbReference type="InterPro" id="IPR026591">
    <property type="entry name" value="Sirtuin_cat_small_dom_sf"/>
</dbReference>
<dbReference type="PANTHER" id="PTHR11085:SF10">
    <property type="entry name" value="NAD-DEPENDENT PROTEIN DEACYLASE SIRTUIN-5, MITOCHONDRIAL-RELATED"/>
    <property type="match status" value="1"/>
</dbReference>
<dbReference type="EMBL" id="BRYA01000194">
    <property type="protein sequence ID" value="GMI43519.1"/>
    <property type="molecule type" value="Genomic_DNA"/>
</dbReference>
<dbReference type="SUPFAM" id="SSF52467">
    <property type="entry name" value="DHS-like NAD/FAD-binding domain"/>
    <property type="match status" value="1"/>
</dbReference>
<keyword evidence="6" id="KW-1185">Reference proteome</keyword>
<feature type="binding site" evidence="3">
    <location>
        <position position="249"/>
    </location>
    <ligand>
        <name>Zn(2+)</name>
        <dbReference type="ChEBI" id="CHEBI:29105"/>
    </ligand>
</feature>
<keyword evidence="3" id="KW-0862">Zinc</keyword>
<organism evidence="5 6">
    <name type="scientific">Triparma columacea</name>
    <dbReference type="NCBI Taxonomy" id="722753"/>
    <lineage>
        <taxon>Eukaryota</taxon>
        <taxon>Sar</taxon>
        <taxon>Stramenopiles</taxon>
        <taxon>Ochrophyta</taxon>
        <taxon>Bolidophyceae</taxon>
        <taxon>Parmales</taxon>
        <taxon>Triparmaceae</taxon>
        <taxon>Triparma</taxon>
    </lineage>
</organism>
<evidence type="ECO:0000256" key="3">
    <source>
        <dbReference type="PROSITE-ProRule" id="PRU00236"/>
    </source>
</evidence>
<dbReference type="Pfam" id="PF02146">
    <property type="entry name" value="SIR2"/>
    <property type="match status" value="1"/>
</dbReference>
<dbReference type="GO" id="GO:0017136">
    <property type="term" value="F:histone deacetylase activity, NAD-dependent"/>
    <property type="evidence" value="ECO:0007669"/>
    <property type="project" value="TreeGrafter"/>
</dbReference>
<protein>
    <recommendedName>
        <fullName evidence="4">Deacetylase sirtuin-type domain-containing protein</fullName>
    </recommendedName>
</protein>
<gene>
    <name evidence="5" type="ORF">TrCOL_g493</name>
</gene>
<dbReference type="InterPro" id="IPR026590">
    <property type="entry name" value="Ssirtuin_cat_dom"/>
</dbReference>
<dbReference type="GO" id="GO:0046872">
    <property type="term" value="F:metal ion binding"/>
    <property type="evidence" value="ECO:0007669"/>
    <property type="project" value="UniProtKB-KW"/>
</dbReference>
<dbReference type="Gene3D" id="3.30.1600.10">
    <property type="entry name" value="SIR2/SIRT2 'Small Domain"/>
    <property type="match status" value="1"/>
</dbReference>
<feature type="binding site" evidence="3">
    <location>
        <position position="182"/>
    </location>
    <ligand>
        <name>Zn(2+)</name>
        <dbReference type="ChEBI" id="CHEBI:29105"/>
    </ligand>
</feature>
<keyword evidence="1" id="KW-0808">Transferase</keyword>
<proteinExistence type="predicted"/>
<evidence type="ECO:0000313" key="6">
    <source>
        <dbReference type="Proteomes" id="UP001165065"/>
    </source>
</evidence>
<keyword evidence="2" id="KW-0520">NAD</keyword>
<dbReference type="InterPro" id="IPR003000">
    <property type="entry name" value="Sirtuin"/>
</dbReference>
<dbReference type="OrthoDB" id="424302at2759"/>
<name>A0A9W7GF67_9STRA</name>
<evidence type="ECO:0000256" key="2">
    <source>
        <dbReference type="ARBA" id="ARBA00023027"/>
    </source>
</evidence>
<keyword evidence="3" id="KW-0479">Metal-binding</keyword>
<evidence type="ECO:0000313" key="5">
    <source>
        <dbReference type="EMBL" id="GMI43519.1"/>
    </source>
</evidence>
<dbReference type="Proteomes" id="UP001165065">
    <property type="component" value="Unassembled WGS sequence"/>
</dbReference>
<feature type="binding site" evidence="3">
    <location>
        <position position="246"/>
    </location>
    <ligand>
        <name>Zn(2+)</name>
        <dbReference type="ChEBI" id="CHEBI:29105"/>
    </ligand>
</feature>
<evidence type="ECO:0000259" key="4">
    <source>
        <dbReference type="PROSITE" id="PS50305"/>
    </source>
</evidence>
<dbReference type="InterPro" id="IPR029035">
    <property type="entry name" value="DHS-like_NAD/FAD-binding_dom"/>
</dbReference>
<accession>A0A9W7GF67</accession>
<comment type="caution">
    <text evidence="5">The sequence shown here is derived from an EMBL/GenBank/DDBJ whole genome shotgun (WGS) entry which is preliminary data.</text>
</comment>
<dbReference type="PANTHER" id="PTHR11085">
    <property type="entry name" value="NAD-DEPENDENT PROTEIN DEACYLASE SIRTUIN-5, MITOCHONDRIAL-RELATED"/>
    <property type="match status" value="1"/>
</dbReference>